<keyword evidence="5 6" id="KW-0067">ATP-binding</keyword>
<dbReference type="GO" id="GO:0004020">
    <property type="term" value="F:adenylylsulfate kinase activity"/>
    <property type="evidence" value="ECO:0007669"/>
    <property type="project" value="UniProtKB-EC"/>
</dbReference>
<evidence type="ECO:0000256" key="3">
    <source>
        <dbReference type="ARBA" id="ARBA00022741"/>
    </source>
</evidence>
<evidence type="ECO:0000256" key="2">
    <source>
        <dbReference type="ARBA" id="ARBA00022679"/>
    </source>
</evidence>
<organism evidence="8 9">
    <name type="scientific">Momordica charantia</name>
    <name type="common">Bitter gourd</name>
    <name type="synonym">Balsam pear</name>
    <dbReference type="NCBI Taxonomy" id="3673"/>
    <lineage>
        <taxon>Eukaryota</taxon>
        <taxon>Viridiplantae</taxon>
        <taxon>Streptophyta</taxon>
        <taxon>Embryophyta</taxon>
        <taxon>Tracheophyta</taxon>
        <taxon>Spermatophyta</taxon>
        <taxon>Magnoliopsida</taxon>
        <taxon>eudicotyledons</taxon>
        <taxon>Gunneridae</taxon>
        <taxon>Pentapetalae</taxon>
        <taxon>rosids</taxon>
        <taxon>fabids</taxon>
        <taxon>Cucurbitales</taxon>
        <taxon>Cucurbitaceae</taxon>
        <taxon>Momordiceae</taxon>
        <taxon>Momordica</taxon>
    </lineage>
</organism>
<sequence length="292" mass="31493">MVAIGGNSLPGFVRPSLHQHSLSAPAFGSARFPAVISFGSRVILRAEVENKDSRAVIVNGLGKRECDCETEFDATLGNGHAVNSGPNLGVLSTVGNSTNIKWHDCSVGKLERQSLLKQKGCVVWITGLSGSGKSSVACALSQSLHRMGKLAYILDGDNVRHGLNRDLGFKAEDRAENIRRIGEVAKLFADAGVICIASLISPYRRDRDACRAILPDGYFIEVFMDISLEVCEARDSKGLYKLARAGKIKGFTGIDDPYELPLNCEIVLNGGSPCEMAEKVMSYLEENGFLQA</sequence>
<dbReference type="GO" id="GO:0005524">
    <property type="term" value="F:ATP binding"/>
    <property type="evidence" value="ECO:0007669"/>
    <property type="project" value="UniProtKB-KW"/>
</dbReference>
<comment type="pathway">
    <text evidence="6">Sulfur metabolism; hydrogen sulfide biosynthesis; sulfite from sulfate: step 2/3.</text>
</comment>
<dbReference type="GeneID" id="111017750"/>
<protein>
    <recommendedName>
        <fullName evidence="1 6">Adenylyl-sulfate kinase</fullName>
        <ecNumber evidence="1 6">2.7.1.25</ecNumber>
    </recommendedName>
</protein>
<dbReference type="KEGG" id="mcha:111017750"/>
<dbReference type="Proteomes" id="UP000504603">
    <property type="component" value="Unplaced"/>
</dbReference>
<proteinExistence type="inferred from homology"/>
<keyword evidence="4 6" id="KW-0418">Kinase</keyword>
<dbReference type="SUPFAM" id="SSF52540">
    <property type="entry name" value="P-loop containing nucleoside triphosphate hydrolases"/>
    <property type="match status" value="1"/>
</dbReference>
<comment type="catalytic activity">
    <reaction evidence="6">
        <text>adenosine 5'-phosphosulfate + ATP = 3'-phosphoadenylyl sulfate + ADP + H(+)</text>
        <dbReference type="Rhea" id="RHEA:24152"/>
        <dbReference type="ChEBI" id="CHEBI:15378"/>
        <dbReference type="ChEBI" id="CHEBI:30616"/>
        <dbReference type="ChEBI" id="CHEBI:58243"/>
        <dbReference type="ChEBI" id="CHEBI:58339"/>
        <dbReference type="ChEBI" id="CHEBI:456216"/>
        <dbReference type="EC" id="2.7.1.25"/>
    </reaction>
</comment>
<dbReference type="InterPro" id="IPR059117">
    <property type="entry name" value="APS_kinase_dom"/>
</dbReference>
<keyword evidence="2 6" id="KW-0808">Transferase</keyword>
<dbReference type="Gene3D" id="3.40.50.300">
    <property type="entry name" value="P-loop containing nucleotide triphosphate hydrolases"/>
    <property type="match status" value="1"/>
</dbReference>
<dbReference type="NCBIfam" id="NF003013">
    <property type="entry name" value="PRK03846.1"/>
    <property type="match status" value="1"/>
</dbReference>
<dbReference type="RefSeq" id="XP_022149302.1">
    <property type="nucleotide sequence ID" value="XM_022293610.1"/>
</dbReference>
<reference evidence="9" key="1">
    <citation type="submission" date="2025-08" db="UniProtKB">
        <authorList>
            <consortium name="RefSeq"/>
        </authorList>
    </citation>
    <scope>IDENTIFICATION</scope>
    <source>
        <strain evidence="9">OHB3-1</strain>
    </source>
</reference>
<dbReference type="GO" id="GO:0000103">
    <property type="term" value="P:sulfate assimilation"/>
    <property type="evidence" value="ECO:0007669"/>
    <property type="project" value="InterPro"/>
</dbReference>
<accession>A0A6J1D7K1</accession>
<evidence type="ECO:0000313" key="8">
    <source>
        <dbReference type="Proteomes" id="UP000504603"/>
    </source>
</evidence>
<dbReference type="UniPathway" id="UPA00140">
    <property type="reaction ID" value="UER00205"/>
</dbReference>
<dbReference type="PANTHER" id="PTHR11055">
    <property type="entry name" value="BIFUNCTIONAL 3'-PHOSPHOADENOSINE 5'-PHOSPHOSULFATE SYNTHASE"/>
    <property type="match status" value="1"/>
</dbReference>
<evidence type="ECO:0000256" key="5">
    <source>
        <dbReference type="ARBA" id="ARBA00022840"/>
    </source>
</evidence>
<dbReference type="GO" id="GO:0070814">
    <property type="term" value="P:hydrogen sulfide biosynthetic process"/>
    <property type="evidence" value="ECO:0007669"/>
    <property type="project" value="UniProtKB-UniPathway"/>
</dbReference>
<evidence type="ECO:0000256" key="4">
    <source>
        <dbReference type="ARBA" id="ARBA00022777"/>
    </source>
</evidence>
<feature type="domain" description="APS kinase" evidence="7">
    <location>
        <begin position="119"/>
        <end position="268"/>
    </location>
</feature>
<name>A0A6J1D7K1_MOMCH</name>
<keyword evidence="3 6" id="KW-0547">Nucleotide-binding</keyword>
<dbReference type="OrthoDB" id="506431at2759"/>
<comment type="function">
    <text evidence="6">Catalyzes the synthesis of activated sulfate.</text>
</comment>
<dbReference type="InterPro" id="IPR027417">
    <property type="entry name" value="P-loop_NTPase"/>
</dbReference>
<evidence type="ECO:0000256" key="1">
    <source>
        <dbReference type="ARBA" id="ARBA00012121"/>
    </source>
</evidence>
<evidence type="ECO:0000259" key="7">
    <source>
        <dbReference type="Pfam" id="PF01583"/>
    </source>
</evidence>
<evidence type="ECO:0000313" key="9">
    <source>
        <dbReference type="RefSeq" id="XP_022149302.1"/>
    </source>
</evidence>
<dbReference type="AlphaFoldDB" id="A0A6J1D7K1"/>
<keyword evidence="8" id="KW-1185">Reference proteome</keyword>
<dbReference type="HAMAP" id="MF_00065">
    <property type="entry name" value="Adenylyl_sulf_kinase"/>
    <property type="match status" value="1"/>
</dbReference>
<evidence type="ECO:0000256" key="6">
    <source>
        <dbReference type="RuleBase" id="RU004347"/>
    </source>
</evidence>
<dbReference type="PANTHER" id="PTHR11055:SF74">
    <property type="entry name" value="ADENYLYL-SULFATE KINASE"/>
    <property type="match status" value="1"/>
</dbReference>
<dbReference type="NCBIfam" id="TIGR00455">
    <property type="entry name" value="apsK"/>
    <property type="match status" value="1"/>
</dbReference>
<dbReference type="EC" id="2.7.1.25" evidence="1 6"/>
<dbReference type="InterPro" id="IPR002891">
    <property type="entry name" value="APS"/>
</dbReference>
<dbReference type="Pfam" id="PF01583">
    <property type="entry name" value="APS_kinase"/>
    <property type="match status" value="1"/>
</dbReference>
<gene>
    <name evidence="9" type="primary">LOC111017750</name>
</gene>
<comment type="similarity">
    <text evidence="6">Belongs to the APS kinase family.</text>
</comment>
<dbReference type="CDD" id="cd02027">
    <property type="entry name" value="APSK"/>
    <property type="match status" value="1"/>
</dbReference>